<evidence type="ECO:0000313" key="2">
    <source>
        <dbReference type="Proteomes" id="UP000051202"/>
    </source>
</evidence>
<dbReference type="Proteomes" id="UP000051202">
    <property type="component" value="Unassembled WGS sequence"/>
</dbReference>
<keyword evidence="2" id="KW-1185">Reference proteome</keyword>
<dbReference type="EMBL" id="LNDJ01000013">
    <property type="protein sequence ID" value="KRU23530.1"/>
    <property type="molecule type" value="Genomic_DNA"/>
</dbReference>
<comment type="caution">
    <text evidence="1">The sequence shown here is derived from an EMBL/GenBank/DDBJ whole genome shotgun (WGS) entry which is preliminary data.</text>
</comment>
<dbReference type="STRING" id="554343.AS194_03950"/>
<evidence type="ECO:0000313" key="1">
    <source>
        <dbReference type="EMBL" id="KRU23530.1"/>
    </source>
</evidence>
<gene>
    <name evidence="1" type="ORF">AS194_03950</name>
</gene>
<sequence length="61" mass="6871">MYPTTPTARPTARPTATSPYTAYARQIRQQPTNIIHAGARTQIILMSDMSDMSEVIEKLYN</sequence>
<protein>
    <submittedName>
        <fullName evidence="1">Uncharacterized protein</fullName>
    </submittedName>
</protein>
<organism evidence="1 2">
    <name type="scientific">Psychrobacter piscatorii</name>
    <dbReference type="NCBI Taxonomy" id="554343"/>
    <lineage>
        <taxon>Bacteria</taxon>
        <taxon>Pseudomonadati</taxon>
        <taxon>Pseudomonadota</taxon>
        <taxon>Gammaproteobacteria</taxon>
        <taxon>Moraxellales</taxon>
        <taxon>Moraxellaceae</taxon>
        <taxon>Psychrobacter</taxon>
    </lineage>
</organism>
<name>A0A0T6DUR7_9GAMM</name>
<reference evidence="1 2" key="1">
    <citation type="submission" date="2015-11" db="EMBL/GenBank/DDBJ databases">
        <title>Permanent draft genome of Psychrobacter piscatorii LQ58.</title>
        <authorList>
            <person name="Zhou M."/>
            <person name="Dong B."/>
            <person name="Liu Q."/>
        </authorList>
    </citation>
    <scope>NUCLEOTIDE SEQUENCE [LARGE SCALE GENOMIC DNA]</scope>
    <source>
        <strain evidence="1 2">LQ58</strain>
    </source>
</reference>
<accession>A0A0T6DUR7</accession>
<dbReference type="AlphaFoldDB" id="A0A0T6DUR7"/>
<proteinExistence type="predicted"/>